<evidence type="ECO:0000313" key="2">
    <source>
        <dbReference type="EMBL" id="MPR28114.1"/>
    </source>
</evidence>
<reference evidence="2 3" key="1">
    <citation type="journal article" date="2019" name="Syst. Appl. Microbiol.">
        <title>Microvirga tunisiensis sp. nov., a root nodule symbiotic bacterium isolated from Lupinus micranthus and L. luteus grown in Northern Tunisia.</title>
        <authorList>
            <person name="Msaddak A."/>
            <person name="Rejili M."/>
            <person name="Duran D."/>
            <person name="Mars M."/>
            <person name="Palacios J.M."/>
            <person name="Ruiz-Argueso T."/>
            <person name="Rey L."/>
            <person name="Imperial J."/>
        </authorList>
    </citation>
    <scope>NUCLEOTIDE SEQUENCE [LARGE SCALE GENOMIC DNA]</scope>
    <source>
        <strain evidence="2 3">Lmie10</strain>
    </source>
</reference>
<evidence type="ECO:0000313" key="3">
    <source>
        <dbReference type="Proteomes" id="UP000403266"/>
    </source>
</evidence>
<evidence type="ECO:0000256" key="1">
    <source>
        <dbReference type="SAM" id="MobiDB-lite"/>
    </source>
</evidence>
<name>A0A5N7MPS2_9HYPH</name>
<keyword evidence="3" id="KW-1185">Reference proteome</keyword>
<dbReference type="EMBL" id="VOSK01000124">
    <property type="protein sequence ID" value="MPR28114.1"/>
    <property type="molecule type" value="Genomic_DNA"/>
</dbReference>
<dbReference type="OrthoDB" id="8019520at2"/>
<gene>
    <name evidence="2" type="ORF">FS320_23860</name>
</gene>
<accession>A0A5N7MPS2</accession>
<protein>
    <submittedName>
        <fullName evidence="2">Uncharacterized protein</fullName>
    </submittedName>
</protein>
<proteinExistence type="predicted"/>
<sequence length="107" mass="11404">MFSILRFILIVCAIFYYSPVRQQGEGTAAIEAFLTPKTSQPTAASPAPATDKTGRLETVWKALPEGAKQAVVDKILATSGFPVAGPAKSSDTLRPEDREPAASKPRT</sequence>
<dbReference type="AlphaFoldDB" id="A0A5N7MPS2"/>
<feature type="region of interest" description="Disordered" evidence="1">
    <location>
        <begin position="81"/>
        <end position="107"/>
    </location>
</feature>
<feature type="compositionally biased region" description="Basic and acidic residues" evidence="1">
    <location>
        <begin position="91"/>
        <end position="101"/>
    </location>
</feature>
<comment type="caution">
    <text evidence="2">The sequence shown here is derived from an EMBL/GenBank/DDBJ whole genome shotgun (WGS) entry which is preliminary data.</text>
</comment>
<dbReference type="Proteomes" id="UP000403266">
    <property type="component" value="Unassembled WGS sequence"/>
</dbReference>
<organism evidence="2 3">
    <name type="scientific">Microvirga tunisiensis</name>
    <dbReference type="NCBI Taxonomy" id="2108360"/>
    <lineage>
        <taxon>Bacteria</taxon>
        <taxon>Pseudomonadati</taxon>
        <taxon>Pseudomonadota</taxon>
        <taxon>Alphaproteobacteria</taxon>
        <taxon>Hyphomicrobiales</taxon>
        <taxon>Methylobacteriaceae</taxon>
        <taxon>Microvirga</taxon>
    </lineage>
</organism>
<dbReference type="RefSeq" id="WP_152714412.1">
    <property type="nucleotide sequence ID" value="NZ_VOSJ01000125.1"/>
</dbReference>